<feature type="transmembrane region" description="Helical" evidence="1">
    <location>
        <begin position="216"/>
        <end position="236"/>
    </location>
</feature>
<reference evidence="3 4" key="1">
    <citation type="journal article" date="2021" name="Nat. Commun.">
        <title>Isolation of a member of the candidate phylum Atribacteria reveals a unique cell membrane structure.</title>
        <authorList>
            <person name="Taiki K."/>
            <person name="Nobu M.K."/>
            <person name="Kusada H."/>
            <person name="Meng X.-Y."/>
            <person name="Hosoki N."/>
            <person name="Uematsu K."/>
            <person name="Yoshioka H."/>
            <person name="Kamagata Y."/>
            <person name="Tamaki H."/>
        </authorList>
    </citation>
    <scope>NUCLEOTIDE SEQUENCE [LARGE SCALE GENOMIC DNA]</scope>
    <source>
        <strain evidence="3 4">RT761</strain>
    </source>
</reference>
<dbReference type="GO" id="GO:0080120">
    <property type="term" value="P:CAAX-box protein maturation"/>
    <property type="evidence" value="ECO:0007669"/>
    <property type="project" value="UniProtKB-ARBA"/>
</dbReference>
<sequence>MALKIKNFNWKLFFLLWFMVATSIVCVLPYTLTIQSEQIKLLNVPATMGQIIAMQLLTNGLLFGLVIGIGLLIANKIGLGLPFLDAITRGEKITKPFKPIAWFSILIGIVFGFIIIGLDTWIFNLKKVGLVLPETVHPPAWQGFLASFYGGIAEEVLLRLFLLSLLVWIGNLMTKNKDLQPNIRVLWIANIITAVIFGLGHLPATKGMGLPLNSFVITRAIVLNGVAGLAFGWLYWTRGLESSMIAHFSADIVLHVLFAF</sequence>
<dbReference type="InterPro" id="IPR003675">
    <property type="entry name" value="Rce1/LyrA-like_dom"/>
</dbReference>
<evidence type="ECO:0000256" key="1">
    <source>
        <dbReference type="SAM" id="Phobius"/>
    </source>
</evidence>
<dbReference type="Pfam" id="PF02517">
    <property type="entry name" value="Rce1-like"/>
    <property type="match status" value="1"/>
</dbReference>
<dbReference type="RefSeq" id="WP_218113068.1">
    <property type="nucleotide sequence ID" value="NZ_CP065383.1"/>
</dbReference>
<proteinExistence type="predicted"/>
<dbReference type="KEGG" id="alam:RT761_01109"/>
<feature type="transmembrane region" description="Helical" evidence="1">
    <location>
        <begin position="12"/>
        <end position="32"/>
    </location>
</feature>
<keyword evidence="1" id="KW-0472">Membrane</keyword>
<organism evidence="3 4">
    <name type="scientific">Atribacter laminatus</name>
    <dbReference type="NCBI Taxonomy" id="2847778"/>
    <lineage>
        <taxon>Bacteria</taxon>
        <taxon>Pseudomonadati</taxon>
        <taxon>Atribacterota</taxon>
        <taxon>Atribacteria</taxon>
        <taxon>Atribacterales</taxon>
        <taxon>Atribacteraceae</taxon>
        <taxon>Atribacter</taxon>
    </lineage>
</organism>
<name>A0A7T1AL16_ATRLM</name>
<keyword evidence="4" id="KW-1185">Reference proteome</keyword>
<keyword evidence="1" id="KW-0812">Transmembrane</keyword>
<dbReference type="Proteomes" id="UP000594463">
    <property type="component" value="Chromosome"/>
</dbReference>
<accession>A0A7T1AL16</accession>
<dbReference type="AlphaFoldDB" id="A0A7T1AL16"/>
<evidence type="ECO:0000313" key="4">
    <source>
        <dbReference type="Proteomes" id="UP000594463"/>
    </source>
</evidence>
<feature type="transmembrane region" description="Helical" evidence="1">
    <location>
        <begin position="156"/>
        <end position="173"/>
    </location>
</feature>
<dbReference type="GO" id="GO:0004175">
    <property type="term" value="F:endopeptidase activity"/>
    <property type="evidence" value="ECO:0007669"/>
    <property type="project" value="UniProtKB-ARBA"/>
</dbReference>
<feature type="transmembrane region" description="Helical" evidence="1">
    <location>
        <begin position="100"/>
        <end position="123"/>
    </location>
</feature>
<dbReference type="EMBL" id="CP065383">
    <property type="protein sequence ID" value="QPM67896.1"/>
    <property type="molecule type" value="Genomic_DNA"/>
</dbReference>
<protein>
    <recommendedName>
        <fullName evidence="2">CAAX prenyl protease 2/Lysostaphin resistance protein A-like domain-containing protein</fullName>
    </recommendedName>
</protein>
<evidence type="ECO:0000313" key="3">
    <source>
        <dbReference type="EMBL" id="QPM67896.1"/>
    </source>
</evidence>
<keyword evidence="1" id="KW-1133">Transmembrane helix</keyword>
<feature type="transmembrane region" description="Helical" evidence="1">
    <location>
        <begin position="185"/>
        <end position="204"/>
    </location>
</feature>
<feature type="transmembrane region" description="Helical" evidence="1">
    <location>
        <begin position="52"/>
        <end position="79"/>
    </location>
</feature>
<gene>
    <name evidence="3" type="ORF">RT761_01109</name>
</gene>
<feature type="domain" description="CAAX prenyl protease 2/Lysostaphin resistance protein A-like" evidence="2">
    <location>
        <begin position="139"/>
        <end position="252"/>
    </location>
</feature>
<evidence type="ECO:0000259" key="2">
    <source>
        <dbReference type="Pfam" id="PF02517"/>
    </source>
</evidence>